<feature type="region of interest" description="Disordered" evidence="1">
    <location>
        <begin position="85"/>
        <end position="118"/>
    </location>
</feature>
<accession>A0A8D8VG77</accession>
<sequence length="204" mass="24332">MRRHLVKHWTRSRWTSRPHPLAPERKSHPRLNRSLFCRKRGRRRPLLLSPHQRLPLRLLILPLLLVMLQTRNSLWQRGLKRARTSQRETAASQQRQQHPLRRKQLAKRSNRNNNRVKKSRLVLQLLKNHRLPLLLPCPTTRSLLNQRPLVTRNRPPVVKRPLRKRKARPLPLRPLPLLPQHQPLVQRRKRLSPLLSLLPPALSP</sequence>
<evidence type="ECO:0000313" key="2">
    <source>
        <dbReference type="EMBL" id="CAG6723015.1"/>
    </source>
</evidence>
<dbReference type="AlphaFoldDB" id="A0A8D8VG77"/>
<protein>
    <submittedName>
        <fullName evidence="2">Uncharacterized protein</fullName>
    </submittedName>
</protein>
<feature type="region of interest" description="Disordered" evidence="1">
    <location>
        <begin position="146"/>
        <end position="175"/>
    </location>
</feature>
<organism evidence="2">
    <name type="scientific">Cacopsylla melanoneura</name>
    <dbReference type="NCBI Taxonomy" id="428564"/>
    <lineage>
        <taxon>Eukaryota</taxon>
        <taxon>Metazoa</taxon>
        <taxon>Ecdysozoa</taxon>
        <taxon>Arthropoda</taxon>
        <taxon>Hexapoda</taxon>
        <taxon>Insecta</taxon>
        <taxon>Pterygota</taxon>
        <taxon>Neoptera</taxon>
        <taxon>Paraneoptera</taxon>
        <taxon>Hemiptera</taxon>
        <taxon>Sternorrhyncha</taxon>
        <taxon>Psylloidea</taxon>
        <taxon>Psyllidae</taxon>
        <taxon>Psyllinae</taxon>
        <taxon>Cacopsylla</taxon>
    </lineage>
</organism>
<dbReference type="EMBL" id="HBUF01364872">
    <property type="protein sequence ID" value="CAG6723015.1"/>
    <property type="molecule type" value="Transcribed_RNA"/>
</dbReference>
<feature type="compositionally biased region" description="Polar residues" evidence="1">
    <location>
        <begin position="87"/>
        <end position="97"/>
    </location>
</feature>
<feature type="compositionally biased region" description="Basic residues" evidence="1">
    <location>
        <begin position="98"/>
        <end position="118"/>
    </location>
</feature>
<feature type="compositionally biased region" description="Basic residues" evidence="1">
    <location>
        <begin position="1"/>
        <end position="16"/>
    </location>
</feature>
<evidence type="ECO:0000256" key="1">
    <source>
        <dbReference type="SAM" id="MobiDB-lite"/>
    </source>
</evidence>
<name>A0A8D8VG77_9HEMI</name>
<reference evidence="2" key="1">
    <citation type="submission" date="2021-05" db="EMBL/GenBank/DDBJ databases">
        <authorList>
            <person name="Alioto T."/>
            <person name="Alioto T."/>
            <person name="Gomez Garrido J."/>
        </authorList>
    </citation>
    <scope>NUCLEOTIDE SEQUENCE</scope>
</reference>
<proteinExistence type="predicted"/>
<feature type="region of interest" description="Disordered" evidence="1">
    <location>
        <begin position="1"/>
        <end position="31"/>
    </location>
</feature>